<protein>
    <recommendedName>
        <fullName evidence="1">Ice-binding protein C-terminal domain-containing protein</fullName>
    </recommendedName>
</protein>
<dbReference type="NCBIfam" id="TIGR03901">
    <property type="entry name" value="MYXO-CTERM"/>
    <property type="match status" value="1"/>
</dbReference>
<accession>A0A7W8HGQ4</accession>
<dbReference type="Pfam" id="PF07589">
    <property type="entry name" value="PEP-CTERM"/>
    <property type="match status" value="1"/>
</dbReference>
<evidence type="ECO:0000313" key="2">
    <source>
        <dbReference type="EMBL" id="MBB5270915.1"/>
    </source>
</evidence>
<dbReference type="RefSeq" id="WP_221302644.1">
    <property type="nucleotide sequence ID" value="NZ_BAABEW010000010.1"/>
</dbReference>
<organism evidence="2 3">
    <name type="scientific">Quisquiliibacterium transsilvanicum</name>
    <dbReference type="NCBI Taxonomy" id="1549638"/>
    <lineage>
        <taxon>Bacteria</taxon>
        <taxon>Pseudomonadati</taxon>
        <taxon>Pseudomonadota</taxon>
        <taxon>Betaproteobacteria</taxon>
        <taxon>Burkholderiales</taxon>
        <taxon>Burkholderiaceae</taxon>
        <taxon>Quisquiliibacterium</taxon>
    </lineage>
</organism>
<evidence type="ECO:0000259" key="1">
    <source>
        <dbReference type="Pfam" id="PF07589"/>
    </source>
</evidence>
<dbReference type="InterPro" id="IPR017756">
    <property type="entry name" value="TM_Gly-Cys-Arg_CS"/>
</dbReference>
<comment type="caution">
    <text evidence="2">The sequence shown here is derived from an EMBL/GenBank/DDBJ whole genome shotgun (WGS) entry which is preliminary data.</text>
</comment>
<dbReference type="NCBIfam" id="TIGR03382">
    <property type="entry name" value="GC_trans_RRR"/>
    <property type="match status" value="1"/>
</dbReference>
<dbReference type="EMBL" id="JACHGB010000002">
    <property type="protein sequence ID" value="MBB5270915.1"/>
    <property type="molecule type" value="Genomic_DNA"/>
</dbReference>
<evidence type="ECO:0000313" key="3">
    <source>
        <dbReference type="Proteomes" id="UP000532440"/>
    </source>
</evidence>
<proteinExistence type="predicted"/>
<dbReference type="AlphaFoldDB" id="A0A7W8HGQ4"/>
<reference evidence="2 3" key="1">
    <citation type="submission" date="2020-08" db="EMBL/GenBank/DDBJ databases">
        <title>Genomic Encyclopedia of Type Strains, Phase IV (KMG-IV): sequencing the most valuable type-strain genomes for metagenomic binning, comparative biology and taxonomic classification.</title>
        <authorList>
            <person name="Goeker M."/>
        </authorList>
    </citation>
    <scope>NUCLEOTIDE SEQUENCE [LARGE SCALE GENOMIC DNA]</scope>
    <source>
        <strain evidence="2 3">DSM 29781</strain>
    </source>
</reference>
<dbReference type="InterPro" id="IPR013424">
    <property type="entry name" value="Ice-binding_C"/>
</dbReference>
<dbReference type="Proteomes" id="UP000532440">
    <property type="component" value="Unassembled WGS sequence"/>
</dbReference>
<dbReference type="InterPro" id="IPR024038">
    <property type="entry name" value="MYXO-CTERM"/>
</dbReference>
<name>A0A7W8HGQ4_9BURK</name>
<gene>
    <name evidence="2" type="ORF">HNQ70_000919</name>
</gene>
<dbReference type="NCBIfam" id="TIGR02595">
    <property type="entry name" value="PEP_CTERM"/>
    <property type="match status" value="1"/>
</dbReference>
<feature type="domain" description="Ice-binding protein C-terminal" evidence="1">
    <location>
        <begin position="37"/>
        <end position="60"/>
    </location>
</feature>
<keyword evidence="3" id="KW-1185">Reference proteome</keyword>
<sequence>MPVFFASFDIGSLLSNGISNGPTQYLVRMQVAPEDLTVPEPGTVGLLALGAAGLVASRRRRR</sequence>